<evidence type="ECO:0000313" key="1">
    <source>
        <dbReference type="EMBL" id="SIR74025.1"/>
    </source>
</evidence>
<proteinExistence type="predicted"/>
<comment type="caution">
    <text evidence="1">The sequence shown here is derived from an EMBL/GenBank/DDBJ whole genome shotgun (WGS) entry which is preliminary data.</text>
</comment>
<reference evidence="1 2" key="1">
    <citation type="submission" date="2017-01" db="EMBL/GenBank/DDBJ databases">
        <authorList>
            <person name="Varghese N."/>
            <person name="Submissions S."/>
        </authorList>
    </citation>
    <scope>NUCLEOTIDE SEQUENCE [LARGE SCALE GENOMIC DNA]</scope>
    <source>
        <strain evidence="1 2">RUG2-6</strain>
    </source>
</reference>
<name>A0A9X8RBD1_9BACI</name>
<sequence>MKRASNRLVFLFYQQILITAYKEKGTDEHLLLKKGVQCNRGGEPEELGKART</sequence>
<gene>
    <name evidence="1" type="ORF">SAMN05878482_105281</name>
</gene>
<accession>A0A9X8RBD1</accession>
<evidence type="ECO:0000313" key="2">
    <source>
        <dbReference type="Proteomes" id="UP000185829"/>
    </source>
</evidence>
<dbReference type="AlphaFoldDB" id="A0A9X8RBD1"/>
<organism evidence="1 2">
    <name type="scientific">Peribacillus simplex</name>
    <dbReference type="NCBI Taxonomy" id="1478"/>
    <lineage>
        <taxon>Bacteria</taxon>
        <taxon>Bacillati</taxon>
        <taxon>Bacillota</taxon>
        <taxon>Bacilli</taxon>
        <taxon>Bacillales</taxon>
        <taxon>Bacillaceae</taxon>
        <taxon>Peribacillus</taxon>
    </lineage>
</organism>
<dbReference type="EMBL" id="FTMX01000005">
    <property type="protein sequence ID" value="SIR74025.1"/>
    <property type="molecule type" value="Genomic_DNA"/>
</dbReference>
<protein>
    <submittedName>
        <fullName evidence="1">Uncharacterized protein</fullName>
    </submittedName>
</protein>
<dbReference type="Proteomes" id="UP000185829">
    <property type="component" value="Unassembled WGS sequence"/>
</dbReference>